<keyword evidence="1" id="KW-0479">Metal-binding</keyword>
<feature type="region of interest" description="Disordered" evidence="2">
    <location>
        <begin position="1379"/>
        <end position="1504"/>
    </location>
</feature>
<keyword evidence="1" id="KW-0862">Zinc</keyword>
<organism evidence="5 6">
    <name type="scientific">Klebsormidium nitens</name>
    <name type="common">Green alga</name>
    <name type="synonym">Ulothrix nitens</name>
    <dbReference type="NCBI Taxonomy" id="105231"/>
    <lineage>
        <taxon>Eukaryota</taxon>
        <taxon>Viridiplantae</taxon>
        <taxon>Streptophyta</taxon>
        <taxon>Klebsormidiophyceae</taxon>
        <taxon>Klebsormidiales</taxon>
        <taxon>Klebsormidiaceae</taxon>
        <taxon>Klebsormidium</taxon>
    </lineage>
</organism>
<dbReference type="OMA" id="THLTMPP"/>
<feature type="region of interest" description="Disordered" evidence="2">
    <location>
        <begin position="668"/>
        <end position="887"/>
    </location>
</feature>
<feature type="compositionally biased region" description="Acidic residues" evidence="2">
    <location>
        <begin position="156"/>
        <end position="168"/>
    </location>
</feature>
<evidence type="ECO:0000313" key="5">
    <source>
        <dbReference type="EMBL" id="GAQ90254.1"/>
    </source>
</evidence>
<name>A0A1Y1IHE1_KLENI</name>
<feature type="compositionally biased region" description="Polar residues" evidence="2">
    <location>
        <begin position="875"/>
        <end position="885"/>
    </location>
</feature>
<feature type="compositionally biased region" description="Basic and acidic residues" evidence="2">
    <location>
        <begin position="359"/>
        <end position="376"/>
    </location>
</feature>
<keyword evidence="6" id="KW-1185">Reference proteome</keyword>
<feature type="compositionally biased region" description="Basic and acidic residues" evidence="2">
    <location>
        <begin position="668"/>
        <end position="708"/>
    </location>
</feature>
<evidence type="ECO:0000259" key="4">
    <source>
        <dbReference type="PROSITE" id="PS50103"/>
    </source>
</evidence>
<evidence type="ECO:0000313" key="6">
    <source>
        <dbReference type="Proteomes" id="UP000054558"/>
    </source>
</evidence>
<dbReference type="SMART" id="SM00271">
    <property type="entry name" value="DnaJ"/>
    <property type="match status" value="1"/>
</dbReference>
<feature type="compositionally biased region" description="Basic and acidic residues" evidence="2">
    <location>
        <begin position="1455"/>
        <end position="1470"/>
    </location>
</feature>
<feature type="compositionally biased region" description="Gly residues" evidence="2">
    <location>
        <begin position="1240"/>
        <end position="1253"/>
    </location>
</feature>
<sequence>MVGLTKTRAAAVLGVSEDAEETEIRTAFKKLALVWHPDKNKSPEATEKFKEINAAHKRMQQPDSEDEIEWDDDDDIVPFEQFMDLLSKLFARQAAARRSPFGGGFGGGVFGGGGPSHAGGSFGRSSFGGGPHVHFGGMGRGPGFVFVPTMSRSDSDSEYETDSEEEDENWRYRRGEQRRAEEQRRQEAAQKRQQEAQRKQAEAAERKKREDEANQKRREEQEARRKAEIKAKHEAAEALKRQKREEKARQKERQVAGAKEREEQEAREKEEALAKEKEEQERRRREEQSRRDKAKAKEQAEAAAQAHADAMAAEAAARREKKKVQQPKPMRKRGLGKAGDEDEAEGSPASSNPFAALKPDSEPPKVKKAVKTRDLPPETNGDEVEPESEVPRVSAKASTAPRAAPTPVAPAVNGAAKVVTPPPEVKPKAAPKVETAPVKQKTPEEIAREKEEEKEKEARKKKSREEAARKRAEKVAYERMMAEMEEKKRIEDEDRAMALRLQAEEERLARIEAYQRQQRAKQQQEEAKRAASRQVGARQAPGSAFARPNGTAYATTAAAAAATAAAAPMPPSPSTQRQPDLGVSGPPFSSPSQPLHSPSETQPAGFGQRGFGAHAPASAFVEQPTGFVEQPTGFVEQPTGFDGADNGPAASEPLDPAVEAVWKMEQDRVKAGRRLDEDQRRKADEQKRKKEEAERIEAERRRRAEDALLQKAKLAGTGGKKAPRRRRRGGGGVAGLDEAQGWPGAEFAAGSSEWGGGSAGDEAPGEWEDVPGEGMVDDAEFEEREREAEMLREEERQREERKQAQQTQQKEEAGSEFDINSILAEIASRAEQEHRASPTSPLEAVSAASDGSPDVHVPSEKIHRPPPRYAPYQPLKQTAGLQQPNGMPAMRTEADILRETWGQSHESSDATTTTFSVHGAVPGAKRRELPVQPAPPPFLQPQLSAYGGYPSSYASDSRVQATPPSAGPPPQLYPTSQVYPSTQYPPQQQPLPTAYPGYYSSNSAPQGYKQPAAMYPASQPGYQGSAGPPPFSSGFGGTSQTYPQGGVGQFATQQGGVGQFARQQGAPQQMYGGQQEMGAHQYGWQGQYAGAGQASGLHSSGQYTPSSDTPSPPDTSVTQPIRQGDSEYWVNERADANGAENVDEYPPPGAAYDAVEQTLGSDLEPQADAYYQEGEGGESSAQAAAFGGTEQDSGYGNGYQDGEGWQNAPQESQQGWTAIPTGWGGEEEQQPVGGAASEYGGAGGYANGGGFADGGAYQNPAANGGYGEHEGRAQGGSASEYSSWGGGEAQQKQATGWGGENGGPQNGQHDDGAYNRQQQFEGPRQGKGGQGFEGFGRTWQRGSDSYSNASNGSGSPVAGGVGQRPCRFFQRGNCKFGTRCKDAHVAPGGLSRTPGPQDRTPAFHATSARDPPMQATGWGADSREEMDPSAGFGGYQKRGPQGGTARRGGFQNSGDVRKPGIYEADGEKPGNAHSGGLHSNAGGRRGYGGPQWQPRGAPPRRSPM</sequence>
<evidence type="ECO:0000256" key="1">
    <source>
        <dbReference type="PROSITE-ProRule" id="PRU00723"/>
    </source>
</evidence>
<dbReference type="SMART" id="SM00356">
    <property type="entry name" value="ZnF_C3H1"/>
    <property type="match status" value="1"/>
</dbReference>
<dbReference type="InterPro" id="IPR036869">
    <property type="entry name" value="J_dom_sf"/>
</dbReference>
<feature type="region of interest" description="Disordered" evidence="2">
    <location>
        <begin position="514"/>
        <end position="653"/>
    </location>
</feature>
<dbReference type="Proteomes" id="UP000054558">
    <property type="component" value="Unassembled WGS sequence"/>
</dbReference>
<dbReference type="SUPFAM" id="SSF46565">
    <property type="entry name" value="Chaperone J-domain"/>
    <property type="match status" value="1"/>
</dbReference>
<feature type="compositionally biased region" description="Basic and acidic residues" evidence="2">
    <location>
        <begin position="441"/>
        <end position="474"/>
    </location>
</feature>
<dbReference type="InterPro" id="IPR000571">
    <property type="entry name" value="Znf_CCCH"/>
</dbReference>
<feature type="compositionally biased region" description="Polar residues" evidence="2">
    <location>
        <begin position="1207"/>
        <end position="1216"/>
    </location>
</feature>
<evidence type="ECO:0000259" key="3">
    <source>
        <dbReference type="PROSITE" id="PS50076"/>
    </source>
</evidence>
<dbReference type="PANTHER" id="PTHR44240:SF10">
    <property type="entry name" value="J DOMAIN-CONTAINING PROTEIN"/>
    <property type="match status" value="1"/>
</dbReference>
<feature type="compositionally biased region" description="Polar residues" evidence="2">
    <location>
        <begin position="1340"/>
        <end position="1354"/>
    </location>
</feature>
<feature type="compositionally biased region" description="Polar residues" evidence="2">
    <location>
        <begin position="590"/>
        <end position="602"/>
    </location>
</feature>
<dbReference type="PROSITE" id="PS50076">
    <property type="entry name" value="DNAJ_2"/>
    <property type="match status" value="1"/>
</dbReference>
<protein>
    <submittedName>
        <fullName evidence="5">Chaperone protein</fullName>
    </submittedName>
</protein>
<feature type="compositionally biased region" description="Gly residues" evidence="2">
    <location>
        <begin position="1431"/>
        <end position="1446"/>
    </location>
</feature>
<dbReference type="CDD" id="cd06503">
    <property type="entry name" value="ATP-synt_Fo_b"/>
    <property type="match status" value="1"/>
</dbReference>
<feature type="region of interest" description="Disordered" evidence="2">
    <location>
        <begin position="925"/>
        <end position="1074"/>
    </location>
</feature>
<feature type="compositionally biased region" description="Low complexity" evidence="2">
    <location>
        <begin position="301"/>
        <end position="315"/>
    </location>
</feature>
<feature type="compositionally biased region" description="Low complexity" evidence="2">
    <location>
        <begin position="1169"/>
        <end position="1188"/>
    </location>
</feature>
<feature type="zinc finger region" description="C3H1-type" evidence="1">
    <location>
        <begin position="1360"/>
        <end position="1387"/>
    </location>
</feature>
<feature type="domain" description="J" evidence="3">
    <location>
        <begin position="8"/>
        <end position="74"/>
    </location>
</feature>
<dbReference type="InterPro" id="IPR001623">
    <property type="entry name" value="DnaJ_domain"/>
</dbReference>
<dbReference type="Gene3D" id="1.10.287.110">
    <property type="entry name" value="DnaJ domain"/>
    <property type="match status" value="1"/>
</dbReference>
<dbReference type="STRING" id="105231.A0A1Y1IHE1"/>
<dbReference type="PROSITE" id="PS50103">
    <property type="entry name" value="ZF_C3H1"/>
    <property type="match status" value="1"/>
</dbReference>
<dbReference type="Pfam" id="PF00226">
    <property type="entry name" value="DnaJ"/>
    <property type="match status" value="1"/>
</dbReference>
<feature type="compositionally biased region" description="Gly residues" evidence="2">
    <location>
        <begin position="1296"/>
        <end position="1305"/>
    </location>
</feature>
<feature type="region of interest" description="Disordered" evidence="2">
    <location>
        <begin position="1090"/>
        <end position="1365"/>
    </location>
</feature>
<gene>
    <name evidence="5" type="ORF">KFL_006190040</name>
</gene>
<accession>A0A1Y1IHE1</accession>
<feature type="compositionally biased region" description="Gly residues" evidence="2">
    <location>
        <begin position="1325"/>
        <end position="1334"/>
    </location>
</feature>
<dbReference type="PRINTS" id="PR00625">
    <property type="entry name" value="JDOMAIN"/>
</dbReference>
<reference evidence="5 6" key="1">
    <citation type="journal article" date="2014" name="Nat. Commun.">
        <title>Klebsormidium flaccidum genome reveals primary factors for plant terrestrial adaptation.</title>
        <authorList>
            <person name="Hori K."/>
            <person name="Maruyama F."/>
            <person name="Fujisawa T."/>
            <person name="Togashi T."/>
            <person name="Yamamoto N."/>
            <person name="Seo M."/>
            <person name="Sato S."/>
            <person name="Yamada T."/>
            <person name="Mori H."/>
            <person name="Tajima N."/>
            <person name="Moriyama T."/>
            <person name="Ikeuchi M."/>
            <person name="Watanabe M."/>
            <person name="Wada H."/>
            <person name="Kobayashi K."/>
            <person name="Saito M."/>
            <person name="Masuda T."/>
            <person name="Sasaki-Sekimoto Y."/>
            <person name="Mashiguchi K."/>
            <person name="Awai K."/>
            <person name="Shimojima M."/>
            <person name="Masuda S."/>
            <person name="Iwai M."/>
            <person name="Nobusawa T."/>
            <person name="Narise T."/>
            <person name="Kondo S."/>
            <person name="Saito H."/>
            <person name="Sato R."/>
            <person name="Murakawa M."/>
            <person name="Ihara Y."/>
            <person name="Oshima-Yamada Y."/>
            <person name="Ohtaka K."/>
            <person name="Satoh M."/>
            <person name="Sonobe K."/>
            <person name="Ishii M."/>
            <person name="Ohtani R."/>
            <person name="Kanamori-Sato M."/>
            <person name="Honoki R."/>
            <person name="Miyazaki D."/>
            <person name="Mochizuki H."/>
            <person name="Umetsu J."/>
            <person name="Higashi K."/>
            <person name="Shibata D."/>
            <person name="Kamiya Y."/>
            <person name="Sato N."/>
            <person name="Nakamura Y."/>
            <person name="Tabata S."/>
            <person name="Ida S."/>
            <person name="Kurokawa K."/>
            <person name="Ohta H."/>
        </authorList>
    </citation>
    <scope>NUCLEOTIDE SEQUENCE [LARGE SCALE GENOMIC DNA]</scope>
    <source>
        <strain evidence="5 6">NIES-2285</strain>
    </source>
</reference>
<feature type="compositionally biased region" description="Low complexity" evidence="2">
    <location>
        <begin position="976"/>
        <end position="992"/>
    </location>
</feature>
<feature type="compositionally biased region" description="Basic residues" evidence="2">
    <location>
        <begin position="319"/>
        <end position="335"/>
    </location>
</feature>
<feature type="compositionally biased region" description="Basic and acidic residues" evidence="2">
    <location>
        <begin position="783"/>
        <end position="813"/>
    </location>
</feature>
<evidence type="ECO:0000256" key="2">
    <source>
        <dbReference type="SAM" id="MobiDB-lite"/>
    </source>
</evidence>
<dbReference type="PANTHER" id="PTHR44240">
    <property type="entry name" value="DNAJ DOMAIN (PROKARYOTIC HEAT SHOCK PROTEIN)-RELATED"/>
    <property type="match status" value="1"/>
</dbReference>
<dbReference type="EMBL" id="DF237568">
    <property type="protein sequence ID" value="GAQ90254.1"/>
    <property type="molecule type" value="Genomic_DNA"/>
</dbReference>
<dbReference type="CDD" id="cd06257">
    <property type="entry name" value="DnaJ"/>
    <property type="match status" value="1"/>
</dbReference>
<dbReference type="Pfam" id="PF00642">
    <property type="entry name" value="zf-CCCH"/>
    <property type="match status" value="1"/>
</dbReference>
<feature type="compositionally biased region" description="Low complexity" evidence="2">
    <location>
        <begin position="1104"/>
        <end position="1118"/>
    </location>
</feature>
<feature type="compositionally biased region" description="Low complexity" evidence="2">
    <location>
        <begin position="391"/>
        <end position="419"/>
    </location>
</feature>
<feature type="region of interest" description="Disordered" evidence="2">
    <location>
        <begin position="146"/>
        <end position="474"/>
    </location>
</feature>
<dbReference type="OrthoDB" id="442087at2759"/>
<feature type="compositionally biased region" description="Acidic residues" evidence="2">
    <location>
        <begin position="763"/>
        <end position="782"/>
    </location>
</feature>
<dbReference type="GO" id="GO:0008270">
    <property type="term" value="F:zinc ion binding"/>
    <property type="evidence" value="ECO:0007669"/>
    <property type="project" value="UniProtKB-KW"/>
</dbReference>
<feature type="domain" description="C3H1-type" evidence="4">
    <location>
        <begin position="1360"/>
        <end position="1387"/>
    </location>
</feature>
<keyword evidence="1" id="KW-0863">Zinc-finger</keyword>
<dbReference type="InterPro" id="IPR052276">
    <property type="entry name" value="Diphthamide-biosynth_chaperone"/>
</dbReference>
<feature type="compositionally biased region" description="Low complexity" evidence="2">
    <location>
        <begin position="551"/>
        <end position="567"/>
    </location>
</feature>
<dbReference type="Gene3D" id="4.10.1000.10">
    <property type="entry name" value="Zinc finger, CCCH-type"/>
    <property type="match status" value="1"/>
</dbReference>
<proteinExistence type="predicted"/>
<feature type="compositionally biased region" description="Low complexity" evidence="2">
    <location>
        <begin position="940"/>
        <end position="957"/>
    </location>
</feature>
<feature type="compositionally biased region" description="Basic and acidic residues" evidence="2">
    <location>
        <begin position="169"/>
        <end position="300"/>
    </location>
</feature>